<name>A0A6A3KJ71_9STRA</name>
<comment type="caution">
    <text evidence="3">The sequence shown here is derived from an EMBL/GenBank/DDBJ whole genome shotgun (WGS) entry which is preliminary data.</text>
</comment>
<dbReference type="EMBL" id="QXFV01001376">
    <property type="protein sequence ID" value="KAE9007426.1"/>
    <property type="molecule type" value="Genomic_DNA"/>
</dbReference>
<accession>A0A6A3KJ71</accession>
<feature type="compositionally biased region" description="Polar residues" evidence="1">
    <location>
        <begin position="216"/>
        <end position="232"/>
    </location>
</feature>
<dbReference type="Proteomes" id="UP000435112">
    <property type="component" value="Unassembled WGS sequence"/>
</dbReference>
<dbReference type="EMBL" id="QXFU01001358">
    <property type="protein sequence ID" value="KAE9004126.1"/>
    <property type="molecule type" value="Genomic_DNA"/>
</dbReference>
<organism evidence="3 4">
    <name type="scientific">Phytophthora rubi</name>
    <dbReference type="NCBI Taxonomy" id="129364"/>
    <lineage>
        <taxon>Eukaryota</taxon>
        <taxon>Sar</taxon>
        <taxon>Stramenopiles</taxon>
        <taxon>Oomycota</taxon>
        <taxon>Peronosporomycetes</taxon>
        <taxon>Peronosporales</taxon>
        <taxon>Peronosporaceae</taxon>
        <taxon>Phytophthora</taxon>
    </lineage>
</organism>
<feature type="region of interest" description="Disordered" evidence="1">
    <location>
        <begin position="216"/>
        <end position="244"/>
    </location>
</feature>
<evidence type="ECO:0000313" key="5">
    <source>
        <dbReference type="Proteomes" id="UP000435112"/>
    </source>
</evidence>
<evidence type="ECO:0000313" key="4">
    <source>
        <dbReference type="Proteomes" id="UP000429607"/>
    </source>
</evidence>
<dbReference type="AlphaFoldDB" id="A0A6A3KJ71"/>
<dbReference type="OrthoDB" id="127047at2759"/>
<sequence>MAASSLSRGSYLLVFPEDLNGSITSPVYAKISNARGTSVTALLDADDGTDAEGGKLGTRVRQAVCAKIDGHFRYGQVTGYSESDLIISTKSGPVETSKADICDSVYPVVAMVMGCHEFPLGSWSYDQLDEFQGAIMDRLLNPASTKATISVAQLMHGLLPEVSPAYDRMYTWINPRTGKRARVSLQHVINYVYYIDVGKSAPAEMESSFGSSSCDLSPTQPVATSVGSCTQSRSDEGTTPAGPDTTAFFDMTAVDDDVETAADEAVIAQAILSNSTNRSVNEGRLVRINRLQHAQPRPVGFAPEQQDQNGHVPSPATPVVAEQMNAKTSADVEILDLVRIHKPHLLPHLMESRRMPATGIKRPAEEVEDRVTAKRSKFNFAPTPEQRQVHDIVTADAYKGMSPVCCMDSMVANAEFLFWAYPGVAMRAYDLPFGSRGLSFLHFSPVNHLVRLKRQRENFVNMSDFSVSAKFLPAADPSSWDDVLAGAISFQQYGTVMCDAVTQQLATTLYNFIGALKSRKLWPQDMLLTLVLWIDSQLE</sequence>
<proteinExistence type="predicted"/>
<gene>
    <name evidence="3" type="ORF">PR001_g16971</name>
    <name evidence="2" type="ORF">PR002_g17149</name>
</gene>
<dbReference type="Proteomes" id="UP000429607">
    <property type="component" value="Unassembled WGS sequence"/>
</dbReference>
<protein>
    <submittedName>
        <fullName evidence="3">Uncharacterized protein</fullName>
    </submittedName>
</protein>
<reference evidence="4 5" key="1">
    <citation type="submission" date="2018-09" db="EMBL/GenBank/DDBJ databases">
        <title>Genomic investigation of the strawberry pathogen Phytophthora fragariae indicates pathogenicity is determined by transcriptional variation in three key races.</title>
        <authorList>
            <person name="Adams T.M."/>
            <person name="Armitage A.D."/>
            <person name="Sobczyk M.K."/>
            <person name="Bates H.J."/>
            <person name="Dunwell J.M."/>
            <person name="Nellist C.F."/>
            <person name="Harrison R.J."/>
        </authorList>
    </citation>
    <scope>NUCLEOTIDE SEQUENCE [LARGE SCALE GENOMIC DNA]</scope>
    <source>
        <strain evidence="3 4">SCRP249</strain>
        <strain evidence="2 5">SCRP324</strain>
    </source>
</reference>
<evidence type="ECO:0000313" key="3">
    <source>
        <dbReference type="EMBL" id="KAE9007426.1"/>
    </source>
</evidence>
<evidence type="ECO:0000313" key="2">
    <source>
        <dbReference type="EMBL" id="KAE9004126.1"/>
    </source>
</evidence>
<evidence type="ECO:0000256" key="1">
    <source>
        <dbReference type="SAM" id="MobiDB-lite"/>
    </source>
</evidence>